<evidence type="ECO:0000313" key="2">
    <source>
        <dbReference type="Proteomes" id="UP001056778"/>
    </source>
</evidence>
<name>A0ACB9TJZ0_HOLOL</name>
<dbReference type="EMBL" id="CM043016">
    <property type="protein sequence ID" value="KAI4466990.1"/>
    <property type="molecule type" value="Genomic_DNA"/>
</dbReference>
<evidence type="ECO:0000313" key="1">
    <source>
        <dbReference type="EMBL" id="KAI4466990.1"/>
    </source>
</evidence>
<proteinExistence type="predicted"/>
<keyword evidence="2" id="KW-1185">Reference proteome</keyword>
<organism evidence="1 2">
    <name type="scientific">Holotrichia oblita</name>
    <name type="common">Chafer beetle</name>
    <dbReference type="NCBI Taxonomy" id="644536"/>
    <lineage>
        <taxon>Eukaryota</taxon>
        <taxon>Metazoa</taxon>
        <taxon>Ecdysozoa</taxon>
        <taxon>Arthropoda</taxon>
        <taxon>Hexapoda</taxon>
        <taxon>Insecta</taxon>
        <taxon>Pterygota</taxon>
        <taxon>Neoptera</taxon>
        <taxon>Endopterygota</taxon>
        <taxon>Coleoptera</taxon>
        <taxon>Polyphaga</taxon>
        <taxon>Scarabaeiformia</taxon>
        <taxon>Scarabaeidae</taxon>
        <taxon>Melolonthinae</taxon>
        <taxon>Holotrichia</taxon>
    </lineage>
</organism>
<gene>
    <name evidence="1" type="ORF">MML48_2g00006806</name>
</gene>
<comment type="caution">
    <text evidence="1">The sequence shown here is derived from an EMBL/GenBank/DDBJ whole genome shotgun (WGS) entry which is preliminary data.</text>
</comment>
<reference evidence="1" key="1">
    <citation type="submission" date="2022-04" db="EMBL/GenBank/DDBJ databases">
        <title>Chromosome-scale genome assembly of Holotrichia oblita Faldermann.</title>
        <authorList>
            <person name="Rongchong L."/>
        </authorList>
    </citation>
    <scope>NUCLEOTIDE SEQUENCE</scope>
    <source>
        <strain evidence="1">81SQS9</strain>
    </source>
</reference>
<dbReference type="Proteomes" id="UP001056778">
    <property type="component" value="Chromosome 2"/>
</dbReference>
<keyword evidence="1" id="KW-0238">DNA-binding</keyword>
<keyword evidence="1" id="KW-0371">Homeobox</keyword>
<accession>A0ACB9TJZ0</accession>
<protein>
    <submittedName>
        <fullName evidence="1">Homeobox protein emx-related</fullName>
    </submittedName>
</protein>
<sequence length="309" mass="35594">MTENNNKCNFENNTVIKESEIVSTKSKNFSIESLLSNNSKKCSDNSRDFGLYSESSSKHVRLFEQTRNDDKDGVVDSLDNERLLQNRFLQSEACSSDSKEIRFVGATDFMKTKERTCIPSTEDLFQRRFPSEDSSLTDYKSDDDRKKRPRTAFTAAQIKSLEAEFERNKYLSVAKRCQLSKTLKLTETQIKIWFQNRRTKWKRKYTNDIEILAQQYYSSMGILTPRPIFLGDRLWFFNYPGQSSVANVPSMLPSIMPIPTSSQIVSPQLPLSASQSCSNYSSYVDLREPPPETSPIMQLQNFGRNFDNS</sequence>